<feature type="region of interest" description="Disordered" evidence="1">
    <location>
        <begin position="1725"/>
        <end position="1783"/>
    </location>
</feature>
<feature type="region of interest" description="Disordered" evidence="1">
    <location>
        <begin position="2014"/>
        <end position="2064"/>
    </location>
</feature>
<feature type="region of interest" description="Disordered" evidence="1">
    <location>
        <begin position="1121"/>
        <end position="1260"/>
    </location>
</feature>
<feature type="compositionally biased region" description="Basic and acidic residues" evidence="1">
    <location>
        <begin position="1225"/>
        <end position="1237"/>
    </location>
</feature>
<evidence type="ECO:0000259" key="2">
    <source>
        <dbReference type="PROSITE" id="PS50304"/>
    </source>
</evidence>
<proteinExistence type="predicted"/>
<dbReference type="Pfam" id="PF00567">
    <property type="entry name" value="TUDOR"/>
    <property type="match status" value="7"/>
</dbReference>
<dbReference type="InterPro" id="IPR050621">
    <property type="entry name" value="Tudor_domain_containing"/>
</dbReference>
<dbReference type="RefSeq" id="XP_008285613.1">
    <property type="nucleotide sequence ID" value="XM_008287391.1"/>
</dbReference>
<dbReference type="PANTHER" id="PTHR22948:SF15">
    <property type="entry name" value="TUDOR DOMAIN-CONTAINING PROTEIN 6"/>
    <property type="match status" value="1"/>
</dbReference>
<dbReference type="SUPFAM" id="SSF63748">
    <property type="entry name" value="Tudor/PWWP/MBT"/>
    <property type="match status" value="7"/>
</dbReference>
<dbReference type="InterPro" id="IPR002999">
    <property type="entry name" value="Tudor"/>
</dbReference>
<accession>A0A9Y4N7Q7</accession>
<dbReference type="PANTHER" id="PTHR22948">
    <property type="entry name" value="TUDOR DOMAIN CONTAINING PROTEIN"/>
    <property type="match status" value="1"/>
</dbReference>
<organism evidence="3 4">
    <name type="scientific">Stegastes partitus</name>
    <name type="common">bicolor damselfish</name>
    <dbReference type="NCBI Taxonomy" id="144197"/>
    <lineage>
        <taxon>Eukaryota</taxon>
        <taxon>Metazoa</taxon>
        <taxon>Chordata</taxon>
        <taxon>Craniata</taxon>
        <taxon>Vertebrata</taxon>
        <taxon>Euteleostomi</taxon>
        <taxon>Actinopterygii</taxon>
        <taxon>Neopterygii</taxon>
        <taxon>Teleostei</taxon>
        <taxon>Neoteleostei</taxon>
        <taxon>Acanthomorphata</taxon>
        <taxon>Ovalentaria</taxon>
        <taxon>Pomacentridae</taxon>
        <taxon>Stegastes</taxon>
    </lineage>
</organism>
<dbReference type="FunFam" id="2.30.30.140:FF:000018">
    <property type="entry name" value="Serine/threonine-protein kinase 31"/>
    <property type="match status" value="2"/>
</dbReference>
<dbReference type="PROSITE" id="PS50304">
    <property type="entry name" value="TUDOR"/>
    <property type="match status" value="7"/>
</dbReference>
<feature type="compositionally biased region" description="Basic and acidic residues" evidence="1">
    <location>
        <begin position="2053"/>
        <end position="2064"/>
    </location>
</feature>
<evidence type="ECO:0000256" key="1">
    <source>
        <dbReference type="SAM" id="MobiDB-lite"/>
    </source>
</evidence>
<evidence type="ECO:0000313" key="3">
    <source>
        <dbReference type="Proteomes" id="UP000694891"/>
    </source>
</evidence>
<feature type="domain" description="Tudor" evidence="2">
    <location>
        <begin position="1539"/>
        <end position="1597"/>
    </location>
</feature>
<feature type="compositionally biased region" description="Polar residues" evidence="1">
    <location>
        <begin position="2014"/>
        <end position="2024"/>
    </location>
</feature>
<dbReference type="Gene3D" id="2.30.30.140">
    <property type="match status" value="6"/>
</dbReference>
<dbReference type="CTD" id="565665"/>
<dbReference type="SMART" id="SM00333">
    <property type="entry name" value="TUDOR"/>
    <property type="match status" value="7"/>
</dbReference>
<feature type="domain" description="Tudor" evidence="2">
    <location>
        <begin position="528"/>
        <end position="585"/>
    </location>
</feature>
<keyword evidence="3" id="KW-1185">Reference proteome</keyword>
<evidence type="ECO:0000313" key="4">
    <source>
        <dbReference type="RefSeq" id="XP_008285613.1"/>
    </source>
</evidence>
<sequence length="2212" mass="245923">MSSIPGLPSRGSDVTINITRVHLHPLSVLVEFWGKFSQERTVDYEHLAKDIQSPGNRFQELEGNPGDQCLAQVDGTWYRSRIVSRNGSEYSVFLIDKGMTSSATTSKLAWGKKDHFQLAPEVEFCVLANVLPLSAENRWSPVALEFLKSLAGTSLTAHVQDVLVQHRMFLLHIPCIAKQMYQMGLAKELSSELFQDFVLMALQFHSISKVSPGIQQPSKGAGERLHKQELFLYPELPGGTVETVVVTEVINPQRIFCQLKVFSQELKKLSEQLTQSCEGRISNCVIDPEMVGFPCAARGADGRWYRSVLQQVFPTNNMVEVLNVDFGTKQFVQVKNVKPLAAEFFRMPVVTYICSLHGVIDKGVEWTSSQNDYLRSLLLHKTVIAKFEYQSVSEGVHYVTLYGDDNTIMNNLFGSKERCLLECDKTLGDYSIRTSAYGCQSPAQQNRNDRKMLTTAQAVEENKVAAVAEKLPAVDLPLKSSHVAVVQHIASPSEFWIQTQSSAKQVDELIDGMYHLYKNSPKKDAVKNPPVGLYCAAKSEDGDFYRAIVAEVCETQIKVFFVDYGNTEMVDGSDIRMLPAEFKKLPRLALKCSLAGVRSKEGSWTKSASEFFFKAVTDKSLSVHVMAKYDDSCIVQLTDPEAQGEQDVSTQMCSAGLAERAEIQSKAKIAIQTAIMPPTQHPVTRDSVVFSNSAMPFQTQSPVCFVNNEQRVSTFKEQMFPIGSVLDVIVSYIESPNDFWCQLAKNAGYLKLLMHDIQAHYAGSEFQPNVETACVARHPDNGMWYRALVIHKHEAPQVDVLFVDYGLTDTVSVFDLRRILPEFLSLHAQAFRCSLLNPTDPTSAINEWNEEAIAKFQKFVETANLVLLKCTIFAVMYSEQKIVFNIVDLETPFESVCTSLANLAKSAPPKKPAGPSFRLDTYYYSTHNVKLGTEERITVTCVNNVSQFYCQLERNTDVMKDLKMKVSNLCCQLESVKLPAVFGTLCFARYTDGQWYRGQIKATKPAILVNFVDYGDTIEVDKSDLLPVPREANNIMSVPVQAVVCGLSDVPAYVPSEVNSWFETNATECKFRALVVAREPDGKLLVELYHGNTQINTKLKKMFQVKMCTEKQVVNQGWKALETSTNRSKKTPKSGQTPATGMGDQTQAPKKNNFSSPKPPLQTRDERKSTDVTLQSAPKPMRPVCENGQRVKTAPLERYKPPHQRLSCERMTSNGSEPAGAHMTPKVDKPTDTKSESPDTESQNENNAEKLPKLSDLPSKSITPGMAADVYVSHCNSPLSFYVQFLSEEEEIFSLVEKLNDPKSALKTNDIRDMHPGDLVQAESTDDSSWYRAVVREMHSNSMALIEFVDFGNTAMMPISKIGRLHKSFLESPVYSTHCMLSDAAVLGDERVLDPEVVSAFKDDIGDSAEKVFRCQFIRQVGSVWEVSVEDSGVTVVCKVKIKSPEITSEKVKEVKEEPVQISEIRQEAENTEKSQLNPCSYHQQEFLEGQQLEVYITVLNDDQTFWCQSANSEELDKIASSVSEVGDATDYKHIDPGAFFPGSPCIARFSDDQLWYRADVIEKAGDMLSVVFVDYGNKSQVNITDVREVPPLLVEIPPQALLCELEGFDTSCGHWESRAYDELSTLTADKVLQLTLTRVTRAEGKTKCFVRMECEGKVINEVMKAWWKSFTTEEPDAVELTSSHEPPLQCVPTVDEATLPEDKLEHPDIQSDSAVSGIYLETDQSEEHSADELPDPHIVKEDSKVESSPENREDSEDSAHTESFVESPKEESSSTEGVDTVPAVVIPHRDILPCSCSIDETTFPPLDNKYGQDVVSSSCSINVVETDNGIEEPSASVHTVGPEDLSSPLDENLVETVDESERTGEESLAGEMDTSNFSFDVMAFSDPAKERDDREVAVVTSTPLSCTTTVKLVPRKTVSPSEGTDLDGTTDTSFEVSKEVQAVLVLPSVEPPVQQLCESAIEQEAEAGDDIAQEEVPCVTTQAEDDSIDEEVSDHHEDTHSALLADMDTATSELHTAAVPSSETSDEVGEVTTSDEETCSTDVCTDPDELHDESKATHVREDRLSSMTAEDICVTGEAVPQEKDDLQYTLAEESIEDTLVEELTYRVGDICLADICQDQQEEALIVTEDSEQQVTTAPQQKQDFEDTVLTEETSSSAEDSFDGQYLSKITLCICWLHVHSKMKLITRISLKISPTVKRRSAELLVRNIQAS</sequence>
<gene>
    <name evidence="4" type="primary">tdrd6a</name>
</gene>
<dbReference type="Gene3D" id="2.40.50.90">
    <property type="match status" value="7"/>
</dbReference>
<feature type="compositionally biased region" description="Basic and acidic residues" evidence="1">
    <location>
        <begin position="1726"/>
        <end position="1761"/>
    </location>
</feature>
<feature type="domain" description="Tudor" evidence="2">
    <location>
        <begin position="62"/>
        <end position="118"/>
    </location>
</feature>
<dbReference type="Proteomes" id="UP000694891">
    <property type="component" value="Unplaced"/>
</dbReference>
<reference evidence="4" key="1">
    <citation type="submission" date="2025-08" db="UniProtKB">
        <authorList>
            <consortium name="RefSeq"/>
        </authorList>
    </citation>
    <scope>IDENTIFICATION</scope>
</reference>
<dbReference type="InterPro" id="IPR035437">
    <property type="entry name" value="SNase_OB-fold_sf"/>
</dbReference>
<name>A0A9Y4N7Q7_9TELE</name>
<feature type="compositionally biased region" description="Acidic residues" evidence="1">
    <location>
        <begin position="2025"/>
        <end position="2052"/>
    </location>
</feature>
<protein>
    <submittedName>
        <fullName evidence="4">Tudor domain-containing 6</fullName>
    </submittedName>
</protein>
<feature type="compositionally biased region" description="Polar residues" evidence="1">
    <location>
        <begin position="1133"/>
        <end position="1148"/>
    </location>
</feature>
<feature type="domain" description="Tudor" evidence="2">
    <location>
        <begin position="767"/>
        <end position="826"/>
    </location>
</feature>
<feature type="domain" description="Tudor" evidence="2">
    <location>
        <begin position="1313"/>
        <end position="1372"/>
    </location>
</feature>
<feature type="domain" description="Tudor" evidence="2">
    <location>
        <begin position="979"/>
        <end position="1035"/>
    </location>
</feature>
<feature type="domain" description="Tudor" evidence="2">
    <location>
        <begin position="288"/>
        <end position="347"/>
    </location>
</feature>